<dbReference type="HAMAP" id="MF_00731">
    <property type="entry name" value="MenE"/>
    <property type="match status" value="1"/>
</dbReference>
<dbReference type="AlphaFoldDB" id="A0A2S7ZSA7"/>
<keyword evidence="3 5" id="KW-0547">Nucleotide-binding</keyword>
<evidence type="ECO:0000313" key="9">
    <source>
        <dbReference type="Proteomes" id="UP000238877"/>
    </source>
</evidence>
<dbReference type="GO" id="GO:0031956">
    <property type="term" value="F:medium-chain fatty acid-CoA ligase activity"/>
    <property type="evidence" value="ECO:0007669"/>
    <property type="project" value="TreeGrafter"/>
</dbReference>
<dbReference type="Gene3D" id="3.40.50.12780">
    <property type="entry name" value="N-terminal domain of ligase-like"/>
    <property type="match status" value="1"/>
</dbReference>
<sequence>MEWLRYGAKYYPNRICMNNYTYNDIYRSVVYVAHNLVRLETSRLAILSDNSVTMAIYILAAMLAHKEVLLLNVHLKPNEIANQLAQLDVTTVLHSFERRNQVPNSIFTIEFESLKNILVSSVQEDTFDWTFAEHDIAAIMNTSATTGQFKSVPLRWGQIKAHVQASQEVLGRSEQDNWLMVLPLFHVSGLSILMRSLYNGTAMTIMESYDEEQVLQYIHDGRINMMSLVPTILKNLEPRITHHQLRVILLGGEFIPRPLVDACIAKQLPIYKTYGMTETFSQSVTMPVLSNLNKLDSVGKPLPRMTVHIVNPDVDGVGEIHLNGPMVMSGYINREPIHGDFNTDDMGYLDEDGFLYILNRRTDLIISGGENIYPKEIEDTVYAMQGVKECAVIPVADTKWGQVPALFVAFDDIDALGADLKMIVRDYLSSKLAKYKVPKYITIMDALPRNGTGKIMRKSLASHLDMTASNGGSHE</sequence>
<dbReference type="EMBL" id="PPDF01000001">
    <property type="protein sequence ID" value="PQL26074.1"/>
    <property type="molecule type" value="Genomic_DNA"/>
</dbReference>
<dbReference type="NCBIfam" id="TIGR01923">
    <property type="entry name" value="menE"/>
    <property type="match status" value="1"/>
</dbReference>
<dbReference type="InterPro" id="IPR025110">
    <property type="entry name" value="AMP-bd_C"/>
</dbReference>
<dbReference type="Pfam" id="PF13193">
    <property type="entry name" value="AMP-binding_C"/>
    <property type="match status" value="1"/>
</dbReference>
<keyword evidence="1 5" id="KW-0474">Menaquinone biosynthesis</keyword>
<dbReference type="GO" id="GO:0006631">
    <property type="term" value="P:fatty acid metabolic process"/>
    <property type="evidence" value="ECO:0007669"/>
    <property type="project" value="TreeGrafter"/>
</dbReference>
<dbReference type="InterPro" id="IPR010192">
    <property type="entry name" value="MenE"/>
</dbReference>
<organism evidence="8 9">
    <name type="scientific">Veillonella tobetsuensis</name>
    <dbReference type="NCBI Taxonomy" id="1110546"/>
    <lineage>
        <taxon>Bacteria</taxon>
        <taxon>Bacillati</taxon>
        <taxon>Bacillota</taxon>
        <taxon>Negativicutes</taxon>
        <taxon>Veillonellales</taxon>
        <taxon>Veillonellaceae</taxon>
        <taxon>Veillonella</taxon>
    </lineage>
</organism>
<evidence type="ECO:0000256" key="5">
    <source>
        <dbReference type="HAMAP-Rule" id="MF_00731"/>
    </source>
</evidence>
<keyword evidence="2 5" id="KW-0436">Ligase</keyword>
<comment type="pathway">
    <text evidence="5">Quinol/quinone metabolism; 1,4-dihydroxy-2-naphthoate biosynthesis; 1,4-dihydroxy-2-naphthoate from chorismate: step 5/7.</text>
</comment>
<reference evidence="8 9" key="1">
    <citation type="submission" date="2018-01" db="EMBL/GenBank/DDBJ databases">
        <title>Draft genome sequences of clinical isolates and type strains of oral Veillonella including Veillonella infantum sp., nov.</title>
        <authorList>
            <person name="Mashima I."/>
            <person name="Liao Y.-C."/>
            <person name="Sabharwal A."/>
            <person name="Haase E.M."/>
            <person name="Nakazawa F."/>
            <person name="Scannapieco F.A."/>
        </authorList>
    </citation>
    <scope>NUCLEOTIDE SEQUENCE [LARGE SCALE GENOMIC DNA]</scope>
    <source>
        <strain evidence="8 9">Y6</strain>
    </source>
</reference>
<evidence type="ECO:0000256" key="3">
    <source>
        <dbReference type="ARBA" id="ARBA00022741"/>
    </source>
</evidence>
<comment type="catalytic activity">
    <reaction evidence="5">
        <text>2-succinylbenzoate + ATP + CoA = 2-succinylbenzoyl-CoA + AMP + diphosphate</text>
        <dbReference type="Rhea" id="RHEA:17009"/>
        <dbReference type="ChEBI" id="CHEBI:18325"/>
        <dbReference type="ChEBI" id="CHEBI:30616"/>
        <dbReference type="ChEBI" id="CHEBI:33019"/>
        <dbReference type="ChEBI" id="CHEBI:57287"/>
        <dbReference type="ChEBI" id="CHEBI:57364"/>
        <dbReference type="ChEBI" id="CHEBI:456215"/>
        <dbReference type="EC" id="6.2.1.26"/>
    </reaction>
</comment>
<dbReference type="GO" id="GO:0008756">
    <property type="term" value="F:o-succinylbenzoate-CoA ligase activity"/>
    <property type="evidence" value="ECO:0007669"/>
    <property type="project" value="UniProtKB-UniRule"/>
</dbReference>
<comment type="pathway">
    <text evidence="5">Quinol/quinone metabolism; menaquinone biosynthesis.</text>
</comment>
<gene>
    <name evidence="5 8" type="primary">menE</name>
    <name evidence="8" type="ORF">VTHSUH11_00215</name>
</gene>
<comment type="function">
    <text evidence="5">Converts 2-succinylbenzoate (OSB) to 2-succinylbenzoyl-CoA (OSB-CoA).</text>
</comment>
<evidence type="ECO:0000256" key="2">
    <source>
        <dbReference type="ARBA" id="ARBA00022598"/>
    </source>
</evidence>
<name>A0A2S7ZSA7_9FIRM</name>
<protein>
    <recommendedName>
        <fullName evidence="5">2-succinylbenzoate--CoA ligase</fullName>
        <ecNumber evidence="5">6.2.1.26</ecNumber>
    </recommendedName>
    <alternativeName>
        <fullName evidence="5">o-succinylbenzoyl-CoA synthetase</fullName>
        <shortName evidence="5">OSB-CoA synthetase</shortName>
    </alternativeName>
</protein>
<evidence type="ECO:0000256" key="4">
    <source>
        <dbReference type="ARBA" id="ARBA00022840"/>
    </source>
</evidence>
<dbReference type="PANTHER" id="PTHR43201:SF5">
    <property type="entry name" value="MEDIUM-CHAIN ACYL-COA LIGASE ACSF2, MITOCHONDRIAL"/>
    <property type="match status" value="1"/>
</dbReference>
<proteinExistence type="inferred from homology"/>
<evidence type="ECO:0000256" key="1">
    <source>
        <dbReference type="ARBA" id="ARBA00022428"/>
    </source>
</evidence>
<dbReference type="GO" id="GO:0005524">
    <property type="term" value="F:ATP binding"/>
    <property type="evidence" value="ECO:0007669"/>
    <property type="project" value="UniProtKB-KW"/>
</dbReference>
<dbReference type="InterPro" id="IPR000873">
    <property type="entry name" value="AMP-dep_synth/lig_dom"/>
</dbReference>
<dbReference type="Pfam" id="PF00501">
    <property type="entry name" value="AMP-binding"/>
    <property type="match status" value="1"/>
</dbReference>
<dbReference type="PANTHER" id="PTHR43201">
    <property type="entry name" value="ACYL-COA SYNTHETASE"/>
    <property type="match status" value="1"/>
</dbReference>
<accession>A0A2S7ZSA7</accession>
<dbReference type="GO" id="GO:0009234">
    <property type="term" value="P:menaquinone biosynthetic process"/>
    <property type="evidence" value="ECO:0007669"/>
    <property type="project" value="UniProtKB-UniRule"/>
</dbReference>
<feature type="domain" description="AMP-dependent synthetase/ligase" evidence="6">
    <location>
        <begin position="8"/>
        <end position="331"/>
    </location>
</feature>
<comment type="caution">
    <text evidence="8">The sequence shown here is derived from an EMBL/GenBank/DDBJ whole genome shotgun (WGS) entry which is preliminary data.</text>
</comment>
<dbReference type="RefSeq" id="WP_105092221.1">
    <property type="nucleotide sequence ID" value="NZ_PPDF01000001.1"/>
</dbReference>
<dbReference type="SUPFAM" id="SSF56801">
    <property type="entry name" value="Acetyl-CoA synthetase-like"/>
    <property type="match status" value="1"/>
</dbReference>
<dbReference type="Gene3D" id="3.30.300.30">
    <property type="match status" value="1"/>
</dbReference>
<dbReference type="STRING" id="1110546.GCA_001078375_00471"/>
<evidence type="ECO:0000259" key="6">
    <source>
        <dbReference type="Pfam" id="PF00501"/>
    </source>
</evidence>
<dbReference type="UniPathway" id="UPA00079"/>
<evidence type="ECO:0000259" key="7">
    <source>
        <dbReference type="Pfam" id="PF13193"/>
    </source>
</evidence>
<comment type="similarity">
    <text evidence="5">Belongs to the ATP-dependent AMP-binding enzyme family. MenE subfamily.</text>
</comment>
<dbReference type="Proteomes" id="UP000238877">
    <property type="component" value="Unassembled WGS sequence"/>
</dbReference>
<keyword evidence="4 5" id="KW-0067">ATP-binding</keyword>
<dbReference type="UniPathway" id="UPA01057">
    <property type="reaction ID" value="UER00166"/>
</dbReference>
<feature type="domain" description="AMP-binding enzyme C-terminal" evidence="7">
    <location>
        <begin position="376"/>
        <end position="454"/>
    </location>
</feature>
<dbReference type="InterPro" id="IPR042099">
    <property type="entry name" value="ANL_N_sf"/>
</dbReference>
<dbReference type="EC" id="6.2.1.26" evidence="5"/>
<dbReference type="InterPro" id="IPR045851">
    <property type="entry name" value="AMP-bd_C_sf"/>
</dbReference>
<evidence type="ECO:0000313" key="8">
    <source>
        <dbReference type="EMBL" id="PQL26074.1"/>
    </source>
</evidence>